<feature type="transmembrane region" description="Helical" evidence="6">
    <location>
        <begin position="181"/>
        <end position="203"/>
    </location>
</feature>
<dbReference type="OrthoDB" id="9804822at2"/>
<dbReference type="PANTHER" id="PTHR30086">
    <property type="entry name" value="ARGININE EXPORTER PROTEIN ARGO"/>
    <property type="match status" value="1"/>
</dbReference>
<keyword evidence="5 6" id="KW-0472">Membrane</keyword>
<evidence type="ECO:0000256" key="6">
    <source>
        <dbReference type="SAM" id="Phobius"/>
    </source>
</evidence>
<sequence length="208" mass="21951">MDATTALLGFSAAAALITITPGLDTALVLRTAAVDGQRRALSASAGIVTGLLIWGLVVALGLGALIAVSELGYRLVQILGAVYLIWLGGQMLWAARKPAARKAGRIDRVPNWFLRGLLTNLLNPKIGVFYVSFLPQFVPASAPVAGFTMLLACLHVAMSLLWFGALTLATRPFARALQGPVVPRVLDAVTGLVLIGLAIKLLLEKRAF</sequence>
<evidence type="ECO:0000256" key="4">
    <source>
        <dbReference type="ARBA" id="ARBA00022989"/>
    </source>
</evidence>
<feature type="transmembrane region" description="Helical" evidence="6">
    <location>
        <begin position="6"/>
        <end position="29"/>
    </location>
</feature>
<comment type="subcellular location">
    <subcellularLocation>
        <location evidence="1">Cell membrane</location>
        <topology evidence="1">Multi-pass membrane protein</topology>
    </subcellularLocation>
</comment>
<dbReference type="EMBL" id="FWYD01000001">
    <property type="protein sequence ID" value="SMC40582.1"/>
    <property type="molecule type" value="Genomic_DNA"/>
</dbReference>
<feature type="transmembrane region" description="Helical" evidence="6">
    <location>
        <begin position="75"/>
        <end position="95"/>
    </location>
</feature>
<keyword evidence="2" id="KW-1003">Cell membrane</keyword>
<dbReference type="Pfam" id="PF01810">
    <property type="entry name" value="LysE"/>
    <property type="match status" value="1"/>
</dbReference>
<keyword evidence="3 6" id="KW-0812">Transmembrane</keyword>
<organism evidence="7 8">
    <name type="scientific">Primorskyibacter flagellatus</name>
    <dbReference type="NCBI Taxonomy" id="1387277"/>
    <lineage>
        <taxon>Bacteria</taxon>
        <taxon>Pseudomonadati</taxon>
        <taxon>Pseudomonadota</taxon>
        <taxon>Alphaproteobacteria</taxon>
        <taxon>Rhodobacterales</taxon>
        <taxon>Roseobacteraceae</taxon>
        <taxon>Primorskyibacter</taxon>
    </lineage>
</organism>
<dbReference type="PIRSF" id="PIRSF006324">
    <property type="entry name" value="LeuE"/>
    <property type="match status" value="1"/>
</dbReference>
<dbReference type="AlphaFoldDB" id="A0A1W1YWX0"/>
<feature type="transmembrane region" description="Helical" evidence="6">
    <location>
        <begin position="41"/>
        <end position="69"/>
    </location>
</feature>
<keyword evidence="4 6" id="KW-1133">Transmembrane helix</keyword>
<name>A0A1W1YWX0_9RHOB</name>
<evidence type="ECO:0000313" key="8">
    <source>
        <dbReference type="Proteomes" id="UP000192330"/>
    </source>
</evidence>
<evidence type="ECO:0000256" key="1">
    <source>
        <dbReference type="ARBA" id="ARBA00004651"/>
    </source>
</evidence>
<protein>
    <submittedName>
        <fullName evidence="7">Threonine/homoserine/homoserine lactone efflux protein</fullName>
    </submittedName>
</protein>
<dbReference type="InterPro" id="IPR001123">
    <property type="entry name" value="LeuE-type"/>
</dbReference>
<evidence type="ECO:0000256" key="5">
    <source>
        <dbReference type="ARBA" id="ARBA00023136"/>
    </source>
</evidence>
<accession>A0A1W1YWX0</accession>
<evidence type="ECO:0000256" key="2">
    <source>
        <dbReference type="ARBA" id="ARBA00022475"/>
    </source>
</evidence>
<dbReference type="Proteomes" id="UP000192330">
    <property type="component" value="Unassembled WGS sequence"/>
</dbReference>
<evidence type="ECO:0000313" key="7">
    <source>
        <dbReference type="EMBL" id="SMC40582.1"/>
    </source>
</evidence>
<keyword evidence="8" id="KW-1185">Reference proteome</keyword>
<evidence type="ECO:0000256" key="3">
    <source>
        <dbReference type="ARBA" id="ARBA00022692"/>
    </source>
</evidence>
<feature type="transmembrane region" description="Helical" evidence="6">
    <location>
        <begin position="116"/>
        <end position="138"/>
    </location>
</feature>
<dbReference type="PANTHER" id="PTHR30086:SF20">
    <property type="entry name" value="ARGININE EXPORTER PROTEIN ARGO-RELATED"/>
    <property type="match status" value="1"/>
</dbReference>
<dbReference type="GO" id="GO:0005886">
    <property type="term" value="C:plasma membrane"/>
    <property type="evidence" value="ECO:0007669"/>
    <property type="project" value="UniProtKB-SubCell"/>
</dbReference>
<reference evidence="7 8" key="1">
    <citation type="submission" date="2017-04" db="EMBL/GenBank/DDBJ databases">
        <authorList>
            <person name="Afonso C.L."/>
            <person name="Miller P.J."/>
            <person name="Scott M.A."/>
            <person name="Spackman E."/>
            <person name="Goraichik I."/>
            <person name="Dimitrov K.M."/>
            <person name="Suarez D.L."/>
            <person name="Swayne D.E."/>
        </authorList>
    </citation>
    <scope>NUCLEOTIDE SEQUENCE [LARGE SCALE GENOMIC DNA]</scope>
    <source>
        <strain evidence="7 8">CGMCC 1.12644</strain>
    </source>
</reference>
<gene>
    <name evidence="7" type="ORF">SAMN06295998_10135</name>
</gene>
<feature type="transmembrane region" description="Helical" evidence="6">
    <location>
        <begin position="144"/>
        <end position="169"/>
    </location>
</feature>
<proteinExistence type="predicted"/>
<dbReference type="RefSeq" id="WP_084349801.1">
    <property type="nucleotide sequence ID" value="NZ_FWYD01000001.1"/>
</dbReference>
<dbReference type="GO" id="GO:0015171">
    <property type="term" value="F:amino acid transmembrane transporter activity"/>
    <property type="evidence" value="ECO:0007669"/>
    <property type="project" value="TreeGrafter"/>
</dbReference>